<feature type="compositionally biased region" description="Basic and acidic residues" evidence="3">
    <location>
        <begin position="753"/>
        <end position="762"/>
    </location>
</feature>
<dbReference type="AlphaFoldDB" id="A0A098GHG2"/>
<dbReference type="Proteomes" id="UP000182998">
    <property type="component" value="Unassembled WGS sequence"/>
</dbReference>
<sequence>MREKDVTFIGEQKQISELPDEVWLTILSFLDPQSLIKAQIIDHRFSQLANDNYPWKVLFRTYFPEEMPYPVPVGFNWKEAFIAHYLEQYGAYPPETKRRIFFIATGNINKLQECNITHNDLKENEFILVKTAARLGRQDILDYFYQLPETVWNVGTKEEEESLESVGQRLSSPINPRNQEVSFLMNPFYWAIRCNQKNKINQELPGLLNEPEMGTGKTATMLAAEFGHLDLLIKLLNHPENKAISEGYRDLSVSLVKSGQMRMLIGFDDFIAGHREKVNHVQGLEREHSAKIVNGAKNLPCRTRLAARHGAIAIFKVHINRLYQSLLKAEQALAAVKENRVSRNADEALKEETAAVEAYEMIKKQFSSTINAALYVAATYGQISIIAYALERRFIGINEILQDDGSTLLSRAAQSYHPKLVRFLLNQQGDPQQALAALSDSLWVSPQDQLVRNRMSASILYQIEEMLVRAIEERNEPIRHSLLRSVILAKQPNLLERLLVLDIGDINKPNSSGTTLLEEAVKEAPDFMRDKCLDLLLSKGAVINARVFKAAVMHGDTMFVYHMSIRSKDNMRDLVNKCFVYGLPILCGLSKDSIMHELLLPFVDFQESISVMIKEGYSLNSIRDVLFHHDSILNRPPFDTEEILAFAKTFKNRKRITRELEIEVELEKKLRTKHSLYKVSAFEKLKIQIQAAGLAKGLHFSSNHTSLPKKINFPSELSRLTAFTLLVDNSQVRTNLLKELYVEAYKEGFAKGRSKVSEKGLEQESNNSPNEEEKQSHKRKRGKRTARKEKAKKRKSTASTEQQGLQSAAPFPEAFVTTTTVQTNPDDSEAGKNSQEVAEIQADQYETGSLFFPTSIGYSIRFFSFPEPTPQSAANPKAIEDIDEQEEVKFDTNQSLN</sequence>
<accession>A0A098GHG2</accession>
<dbReference type="SMART" id="SM00248">
    <property type="entry name" value="ANK"/>
    <property type="match status" value="4"/>
</dbReference>
<dbReference type="InterPro" id="IPR001810">
    <property type="entry name" value="F-box_dom"/>
</dbReference>
<keyword evidence="2" id="KW-0040">ANK repeat</keyword>
<evidence type="ECO:0000256" key="1">
    <source>
        <dbReference type="ARBA" id="ARBA00022737"/>
    </source>
</evidence>
<dbReference type="InterPro" id="IPR036047">
    <property type="entry name" value="F-box-like_dom_sf"/>
</dbReference>
<dbReference type="PANTHER" id="PTHR24198:SF165">
    <property type="entry name" value="ANKYRIN REPEAT-CONTAINING PROTEIN-RELATED"/>
    <property type="match status" value="1"/>
</dbReference>
<dbReference type="Gene3D" id="1.20.1280.50">
    <property type="match status" value="1"/>
</dbReference>
<evidence type="ECO:0000256" key="3">
    <source>
        <dbReference type="SAM" id="MobiDB-lite"/>
    </source>
</evidence>
<dbReference type="EMBL" id="FMVN01000007">
    <property type="protein sequence ID" value="SCY40951.1"/>
    <property type="molecule type" value="Genomic_DNA"/>
</dbReference>
<dbReference type="InterPro" id="IPR036770">
    <property type="entry name" value="Ankyrin_rpt-contain_sf"/>
</dbReference>
<evidence type="ECO:0000313" key="6">
    <source>
        <dbReference type="EMBL" id="SCY40951.1"/>
    </source>
</evidence>
<gene>
    <name evidence="5" type="ORF">LMI_2156</name>
    <name evidence="6" type="ORF">SAMN02982997_01643</name>
</gene>
<feature type="domain" description="F-box" evidence="4">
    <location>
        <begin position="12"/>
        <end position="58"/>
    </location>
</feature>
<dbReference type="HOGENOM" id="CLU_314936_0_0_6"/>
<reference evidence="6 8" key="3">
    <citation type="submission" date="2016-10" db="EMBL/GenBank/DDBJ databases">
        <authorList>
            <person name="Varghese N."/>
            <person name="Submissions S."/>
        </authorList>
    </citation>
    <scope>NUCLEOTIDE SEQUENCE [LARGE SCALE GENOMIC DNA]</scope>
    <source>
        <strain evidence="6 8">ATCC 33218</strain>
    </source>
</reference>
<dbReference type="PANTHER" id="PTHR24198">
    <property type="entry name" value="ANKYRIN REPEAT AND PROTEIN KINASE DOMAIN-CONTAINING PROTEIN"/>
    <property type="match status" value="1"/>
</dbReference>
<reference evidence="7" key="1">
    <citation type="submission" date="2014-09" db="EMBL/GenBank/DDBJ databases">
        <authorList>
            <person name="Gomez-Valero L."/>
        </authorList>
    </citation>
    <scope>NUCLEOTIDE SEQUENCE [LARGE SCALE GENOMIC DNA]</scope>
    <source>
        <strain evidence="7">ATCC33218</strain>
    </source>
</reference>
<keyword evidence="1" id="KW-0677">Repeat</keyword>
<evidence type="ECO:0000256" key="2">
    <source>
        <dbReference type="ARBA" id="ARBA00023043"/>
    </source>
</evidence>
<dbReference type="STRING" id="451.B6N58_05310"/>
<feature type="compositionally biased region" description="Basic residues" evidence="3">
    <location>
        <begin position="776"/>
        <end position="796"/>
    </location>
</feature>
<dbReference type="OrthoDB" id="5657194at2"/>
<dbReference type="Gene3D" id="1.25.40.20">
    <property type="entry name" value="Ankyrin repeat-containing domain"/>
    <property type="match status" value="1"/>
</dbReference>
<evidence type="ECO:0000313" key="7">
    <source>
        <dbReference type="Proteomes" id="UP000032414"/>
    </source>
</evidence>
<dbReference type="SMART" id="SM00256">
    <property type="entry name" value="FBOX"/>
    <property type="match status" value="1"/>
</dbReference>
<reference evidence="5" key="2">
    <citation type="submission" date="2014-09" db="EMBL/GenBank/DDBJ databases">
        <authorList>
            <person name="GOMEZ-VALERO Laura"/>
        </authorList>
    </citation>
    <scope>NUCLEOTIDE SEQUENCE</scope>
    <source>
        <strain evidence="5">ATCC33218</strain>
    </source>
</reference>
<dbReference type="Pfam" id="PF12937">
    <property type="entry name" value="F-box-like"/>
    <property type="match status" value="1"/>
</dbReference>
<dbReference type="KEGG" id="tmc:LMI_2156"/>
<organism evidence="5 7">
    <name type="scientific">Legionella micdadei</name>
    <name type="common">Tatlockia micdadei</name>
    <dbReference type="NCBI Taxonomy" id="451"/>
    <lineage>
        <taxon>Bacteria</taxon>
        <taxon>Pseudomonadati</taxon>
        <taxon>Pseudomonadota</taxon>
        <taxon>Gammaproteobacteria</taxon>
        <taxon>Legionellales</taxon>
        <taxon>Legionellaceae</taxon>
        <taxon>Legionella</taxon>
    </lineage>
</organism>
<dbReference type="InterPro" id="IPR002110">
    <property type="entry name" value="Ankyrin_rpt"/>
</dbReference>
<dbReference type="PATRIC" id="fig|451.8.peg.1258"/>
<feature type="region of interest" description="Disordered" evidence="3">
    <location>
        <begin position="753"/>
        <end position="813"/>
    </location>
</feature>
<keyword evidence="8" id="KW-1185">Reference proteome</keyword>
<dbReference type="RefSeq" id="WP_045099679.1">
    <property type="nucleotide sequence ID" value="NZ_CP020614.1"/>
</dbReference>
<dbReference type="Proteomes" id="UP000032414">
    <property type="component" value="Chromosome I"/>
</dbReference>
<protein>
    <recommendedName>
        <fullName evidence="4">F-box domain-containing protein</fullName>
    </recommendedName>
</protein>
<dbReference type="PROSITE" id="PS50181">
    <property type="entry name" value="FBOX"/>
    <property type="match status" value="1"/>
</dbReference>
<evidence type="ECO:0000313" key="5">
    <source>
        <dbReference type="EMBL" id="CEG61435.1"/>
    </source>
</evidence>
<proteinExistence type="predicted"/>
<dbReference type="EMBL" id="LN614830">
    <property type="protein sequence ID" value="CEG61435.1"/>
    <property type="molecule type" value="Genomic_DNA"/>
</dbReference>
<evidence type="ECO:0000259" key="4">
    <source>
        <dbReference type="PROSITE" id="PS50181"/>
    </source>
</evidence>
<name>A0A098GHG2_LEGMI</name>
<dbReference type="SUPFAM" id="SSF48403">
    <property type="entry name" value="Ankyrin repeat"/>
    <property type="match status" value="1"/>
</dbReference>
<dbReference type="SUPFAM" id="SSF81383">
    <property type="entry name" value="F-box domain"/>
    <property type="match status" value="1"/>
</dbReference>
<evidence type="ECO:0000313" key="8">
    <source>
        <dbReference type="Proteomes" id="UP000182998"/>
    </source>
</evidence>